<gene>
    <name evidence="1" type="ORF">Red20E09_08</name>
</gene>
<dbReference type="AlphaFoldDB" id="Q6Q956"/>
<organism evidence="1">
    <name type="scientific">uncultured marine gamma proteobacterium EBAC20E09</name>
    <dbReference type="NCBI Taxonomy" id="266134"/>
    <lineage>
        <taxon>Bacteria</taxon>
        <taxon>Pseudomonadati</taxon>
        <taxon>Pseudomonadota</taxon>
        <taxon>Gammaproteobacteria</taxon>
        <taxon>SAR86 cluster</taxon>
        <taxon>environmental samples</taxon>
    </lineage>
</organism>
<dbReference type="GO" id="GO:0016491">
    <property type="term" value="F:oxidoreductase activity"/>
    <property type="evidence" value="ECO:0007669"/>
    <property type="project" value="TreeGrafter"/>
</dbReference>
<evidence type="ECO:0000313" key="1">
    <source>
        <dbReference type="EMBL" id="AAS73013.1"/>
    </source>
</evidence>
<dbReference type="PANTHER" id="PTHR43544:SF12">
    <property type="entry name" value="NAD(P)-BINDING ROSSMANN-FOLD SUPERFAMILY PROTEIN"/>
    <property type="match status" value="1"/>
</dbReference>
<dbReference type="SUPFAM" id="SSF51735">
    <property type="entry name" value="NAD(P)-binding Rossmann-fold domains"/>
    <property type="match status" value="1"/>
</dbReference>
<sequence length="239" mass="26908">MKKTVAVIGSSGAIGSAFCKSLLEDHSIEKIYKFARNNIDKDSDNEINISIDIEDEDSIKKAIEEVPEDTRFDLIFVATGILHNDNNIFPEKSIKDISIDKLKKVFMVNTFGPTILGKYFIPYLNKEKSVFAFLSARVGSISDNVLGGWYSYRASKTALNQIIKNFSIEVKRSNQNAIFVGLQPGTVKSYLSKPFEKNVKPEKLFTPEYSSEKMLEVINTLKVEDSGKIFSWDGEEIQP</sequence>
<dbReference type="CDD" id="cd05325">
    <property type="entry name" value="carb_red_sniffer_like_SDR_c"/>
    <property type="match status" value="1"/>
</dbReference>
<dbReference type="InterPro" id="IPR002347">
    <property type="entry name" value="SDR_fam"/>
</dbReference>
<accession>Q6Q956</accession>
<dbReference type="Pfam" id="PF00106">
    <property type="entry name" value="adh_short"/>
    <property type="match status" value="1"/>
</dbReference>
<proteinExistence type="predicted"/>
<dbReference type="PANTHER" id="PTHR43544">
    <property type="entry name" value="SHORT-CHAIN DEHYDROGENASE/REDUCTASE"/>
    <property type="match status" value="1"/>
</dbReference>
<dbReference type="InterPro" id="IPR036291">
    <property type="entry name" value="NAD(P)-bd_dom_sf"/>
</dbReference>
<dbReference type="Gene3D" id="3.40.50.720">
    <property type="entry name" value="NAD(P)-binding Rossmann-like Domain"/>
    <property type="match status" value="1"/>
</dbReference>
<dbReference type="EMBL" id="AY552545">
    <property type="protein sequence ID" value="AAS73013.1"/>
    <property type="molecule type" value="Genomic_DNA"/>
</dbReference>
<dbReference type="GO" id="GO:0005737">
    <property type="term" value="C:cytoplasm"/>
    <property type="evidence" value="ECO:0007669"/>
    <property type="project" value="TreeGrafter"/>
</dbReference>
<protein>
    <submittedName>
        <fullName evidence="1">Predicted dehydrogenase</fullName>
    </submittedName>
</protein>
<dbReference type="InterPro" id="IPR051468">
    <property type="entry name" value="Fungal_SecMetab_SDRs"/>
</dbReference>
<reference evidence="1" key="1">
    <citation type="journal article" date="2004" name="Environ. Microbiol.">
        <title>Different SAR86 subgroups harbour divergent proteorhodopsins.</title>
        <authorList>
            <person name="Sabehi G."/>
            <person name="Beja O."/>
            <person name="Suzuki M.T."/>
            <person name="Preston C.M."/>
            <person name="DeLong E.F."/>
        </authorList>
    </citation>
    <scope>NUCLEOTIDE SEQUENCE</scope>
</reference>
<reference evidence="1" key="2">
    <citation type="submission" date="2005-12" db="EMBL/GenBank/DDBJ databases">
        <authorList>
            <person name="Sabehi G."/>
            <person name="Beja O."/>
        </authorList>
    </citation>
    <scope>NUCLEOTIDE SEQUENCE</scope>
</reference>
<name>Q6Q956_9GAMM</name>